<comment type="caution">
    <text evidence="1">The sequence shown here is derived from an EMBL/GenBank/DDBJ whole genome shotgun (WGS) entry which is preliminary data.</text>
</comment>
<dbReference type="EMBL" id="MU273491">
    <property type="protein sequence ID" value="KAI0034985.1"/>
    <property type="molecule type" value="Genomic_DNA"/>
</dbReference>
<proteinExistence type="predicted"/>
<name>A0ACB8QTP7_9AGAM</name>
<evidence type="ECO:0000313" key="2">
    <source>
        <dbReference type="Proteomes" id="UP000814128"/>
    </source>
</evidence>
<evidence type="ECO:0000313" key="1">
    <source>
        <dbReference type="EMBL" id="KAI0034985.1"/>
    </source>
</evidence>
<reference evidence="1" key="2">
    <citation type="journal article" date="2022" name="New Phytol.">
        <title>Evolutionary transition to the ectomycorrhizal habit in the genomes of a hyperdiverse lineage of mushroom-forming fungi.</title>
        <authorList>
            <person name="Looney B."/>
            <person name="Miyauchi S."/>
            <person name="Morin E."/>
            <person name="Drula E."/>
            <person name="Courty P.E."/>
            <person name="Kohler A."/>
            <person name="Kuo A."/>
            <person name="LaButti K."/>
            <person name="Pangilinan J."/>
            <person name="Lipzen A."/>
            <person name="Riley R."/>
            <person name="Andreopoulos W."/>
            <person name="He G."/>
            <person name="Johnson J."/>
            <person name="Nolan M."/>
            <person name="Tritt A."/>
            <person name="Barry K.W."/>
            <person name="Grigoriev I.V."/>
            <person name="Nagy L.G."/>
            <person name="Hibbett D."/>
            <person name="Henrissat B."/>
            <person name="Matheny P.B."/>
            <person name="Labbe J."/>
            <person name="Martin F.M."/>
        </authorList>
    </citation>
    <scope>NUCLEOTIDE SEQUENCE</scope>
    <source>
        <strain evidence="1">EC-137</strain>
    </source>
</reference>
<sequence length="95" mass="9887">MRASFVSRQLGGIVPPKVAAPSILSSGTGSDLTPLVSFYSKLPKGPAPPPPAASLKARLFDGKAASGKPVVALLAGIFLIGYTLDYQKHHKNHAH</sequence>
<keyword evidence="2" id="KW-1185">Reference proteome</keyword>
<dbReference type="Proteomes" id="UP000814128">
    <property type="component" value="Unassembled WGS sequence"/>
</dbReference>
<gene>
    <name evidence="1" type="ORF">K488DRAFT_76887</name>
</gene>
<organism evidence="1 2">
    <name type="scientific">Vararia minispora EC-137</name>
    <dbReference type="NCBI Taxonomy" id="1314806"/>
    <lineage>
        <taxon>Eukaryota</taxon>
        <taxon>Fungi</taxon>
        <taxon>Dikarya</taxon>
        <taxon>Basidiomycota</taxon>
        <taxon>Agaricomycotina</taxon>
        <taxon>Agaricomycetes</taxon>
        <taxon>Russulales</taxon>
        <taxon>Lachnocladiaceae</taxon>
        <taxon>Vararia</taxon>
    </lineage>
</organism>
<accession>A0ACB8QTP7</accession>
<protein>
    <submittedName>
        <fullName evidence="1">Mitochondrial F1-F0 ATP synthase subunit F of fungi-domain-containing protein</fullName>
    </submittedName>
</protein>
<reference evidence="1" key="1">
    <citation type="submission" date="2021-02" db="EMBL/GenBank/DDBJ databases">
        <authorList>
            <consortium name="DOE Joint Genome Institute"/>
            <person name="Ahrendt S."/>
            <person name="Looney B.P."/>
            <person name="Miyauchi S."/>
            <person name="Morin E."/>
            <person name="Drula E."/>
            <person name="Courty P.E."/>
            <person name="Chicoki N."/>
            <person name="Fauchery L."/>
            <person name="Kohler A."/>
            <person name="Kuo A."/>
            <person name="Labutti K."/>
            <person name="Pangilinan J."/>
            <person name="Lipzen A."/>
            <person name="Riley R."/>
            <person name="Andreopoulos W."/>
            <person name="He G."/>
            <person name="Johnson J."/>
            <person name="Barry K.W."/>
            <person name="Grigoriev I.V."/>
            <person name="Nagy L."/>
            <person name="Hibbett D."/>
            <person name="Henrissat B."/>
            <person name="Matheny P.B."/>
            <person name="Labbe J."/>
            <person name="Martin F."/>
        </authorList>
    </citation>
    <scope>NUCLEOTIDE SEQUENCE</scope>
    <source>
        <strain evidence="1">EC-137</strain>
    </source>
</reference>